<dbReference type="Pfam" id="PF03221">
    <property type="entry name" value="HTH_Tnp_Tc5"/>
    <property type="match status" value="1"/>
</dbReference>
<keyword evidence="4" id="KW-0539">Nucleus</keyword>
<evidence type="ECO:0000256" key="1">
    <source>
        <dbReference type="ARBA" id="ARBA00004123"/>
    </source>
</evidence>
<organism evidence="9 10">
    <name type="scientific">Petrolisthes manimaculis</name>
    <dbReference type="NCBI Taxonomy" id="1843537"/>
    <lineage>
        <taxon>Eukaryota</taxon>
        <taxon>Metazoa</taxon>
        <taxon>Ecdysozoa</taxon>
        <taxon>Arthropoda</taxon>
        <taxon>Crustacea</taxon>
        <taxon>Multicrustacea</taxon>
        <taxon>Malacostraca</taxon>
        <taxon>Eumalacostraca</taxon>
        <taxon>Eucarida</taxon>
        <taxon>Decapoda</taxon>
        <taxon>Pleocyemata</taxon>
        <taxon>Anomura</taxon>
        <taxon>Galatheoidea</taxon>
        <taxon>Porcellanidae</taxon>
        <taxon>Petrolisthes</taxon>
    </lineage>
</organism>
<feature type="region of interest" description="Disordered" evidence="5">
    <location>
        <begin position="305"/>
        <end position="392"/>
    </location>
</feature>
<sequence length="392" mass="43928">MSDKRPATSNLGGDKPKKRRMSLSLESKLNIVKRHEDGEGANSIARALRLAQSTVSTVIKNSANIKMAGETSTTLMAKKVTRQREPIYEEMERLLKLWIEDLTQNNMPLSTTLVTVKALSIWEDLKKKDYQVKEGTTFSASKDNAPSHPFIMQDWADNIEVMFMPPNTTAVIQPMDQGIISTFKAYYLHRTMRQLLDAIDKPDKPTIKQFWSNYNIKKAIDNIDASWKEVSENAMNGSWRKLWEDCVTDFTGFPDLKDVRKDLVRLSHSAGFNEVDEEDIQQLFDSHAEPLSNEDLMEIEQERALADQEDNDDDEPRRTNPLSPPTLPDVSPVSHPTSPPTLPDVSPGSLPTSPATLPDVSPCSHPTSPLPTSQPDANPDSPLPFSDVDDSE</sequence>
<dbReference type="InterPro" id="IPR036388">
    <property type="entry name" value="WH-like_DNA-bd_sf"/>
</dbReference>
<dbReference type="GO" id="GO:0003677">
    <property type="term" value="F:DNA binding"/>
    <property type="evidence" value="ECO:0007669"/>
    <property type="project" value="UniProtKB-KW"/>
</dbReference>
<comment type="subcellular location">
    <subcellularLocation>
        <location evidence="1">Nucleus</location>
    </subcellularLocation>
</comment>
<dbReference type="EMBL" id="JAWZYT010000148">
    <property type="protein sequence ID" value="KAK4327475.1"/>
    <property type="molecule type" value="Genomic_DNA"/>
</dbReference>
<dbReference type="PANTHER" id="PTHR19303:SF26">
    <property type="entry name" value="TIGGER TRANSPOSABLE ELEMENT-DERIVED PROTEIN 1"/>
    <property type="match status" value="1"/>
</dbReference>
<evidence type="ECO:0008006" key="11">
    <source>
        <dbReference type="Google" id="ProtNLM"/>
    </source>
</evidence>
<keyword evidence="3" id="KW-0238">DNA-binding</keyword>
<name>A0AAE1QJC9_9EUCA</name>
<dbReference type="Pfam" id="PF03184">
    <property type="entry name" value="DDE_1"/>
    <property type="match status" value="1"/>
</dbReference>
<dbReference type="InterPro" id="IPR050863">
    <property type="entry name" value="CenT-Element_Derived"/>
</dbReference>
<evidence type="ECO:0000256" key="2">
    <source>
        <dbReference type="ARBA" id="ARBA00010881"/>
    </source>
</evidence>
<dbReference type="AlphaFoldDB" id="A0AAE1QJC9"/>
<feature type="compositionally biased region" description="Polar residues" evidence="5">
    <location>
        <begin position="364"/>
        <end position="376"/>
    </location>
</feature>
<feature type="domain" description="HTH CENPB-type" evidence="7">
    <location>
        <begin position="88"/>
        <end position="133"/>
    </location>
</feature>
<dbReference type="InterPro" id="IPR009057">
    <property type="entry name" value="Homeodomain-like_sf"/>
</dbReference>
<gene>
    <name evidence="9" type="ORF">Pmani_002031</name>
</gene>
<feature type="domain" description="HTH psq-type" evidence="8">
    <location>
        <begin position="17"/>
        <end position="65"/>
    </location>
</feature>
<evidence type="ECO:0000313" key="9">
    <source>
        <dbReference type="EMBL" id="KAK4327475.1"/>
    </source>
</evidence>
<comment type="similarity">
    <text evidence="2">Belongs to the tigger transposable element derived protein family.</text>
</comment>
<evidence type="ECO:0000259" key="6">
    <source>
        <dbReference type="Pfam" id="PF03184"/>
    </source>
</evidence>
<accession>A0AAE1QJC9</accession>
<evidence type="ECO:0000313" key="10">
    <source>
        <dbReference type="Proteomes" id="UP001292094"/>
    </source>
</evidence>
<evidence type="ECO:0000256" key="5">
    <source>
        <dbReference type="SAM" id="MobiDB-lite"/>
    </source>
</evidence>
<dbReference type="SUPFAM" id="SSF46689">
    <property type="entry name" value="Homeodomain-like"/>
    <property type="match status" value="2"/>
</dbReference>
<dbReference type="Pfam" id="PF04218">
    <property type="entry name" value="CENP-B_N"/>
    <property type="match status" value="1"/>
</dbReference>
<feature type="domain" description="DDE-1" evidence="6">
    <location>
        <begin position="143"/>
        <end position="239"/>
    </location>
</feature>
<dbReference type="Gene3D" id="1.10.10.10">
    <property type="entry name" value="Winged helix-like DNA-binding domain superfamily/Winged helix DNA-binding domain"/>
    <property type="match status" value="1"/>
</dbReference>
<dbReference type="InterPro" id="IPR006600">
    <property type="entry name" value="HTH_CenpB_DNA-bd_dom"/>
</dbReference>
<evidence type="ECO:0000259" key="7">
    <source>
        <dbReference type="Pfam" id="PF03221"/>
    </source>
</evidence>
<evidence type="ECO:0000256" key="3">
    <source>
        <dbReference type="ARBA" id="ARBA00023125"/>
    </source>
</evidence>
<reference evidence="9" key="1">
    <citation type="submission" date="2023-11" db="EMBL/GenBank/DDBJ databases">
        <title>Genome assemblies of two species of porcelain crab, Petrolisthes cinctipes and Petrolisthes manimaculis (Anomura: Porcellanidae).</title>
        <authorList>
            <person name="Angst P."/>
        </authorList>
    </citation>
    <scope>NUCLEOTIDE SEQUENCE</scope>
    <source>
        <strain evidence="9">PB745_02</strain>
        <tissue evidence="9">Gill</tissue>
    </source>
</reference>
<dbReference type="InterPro" id="IPR007889">
    <property type="entry name" value="HTH_Psq"/>
</dbReference>
<dbReference type="GO" id="GO:0005634">
    <property type="term" value="C:nucleus"/>
    <property type="evidence" value="ECO:0007669"/>
    <property type="project" value="UniProtKB-SubCell"/>
</dbReference>
<proteinExistence type="inferred from homology"/>
<keyword evidence="10" id="KW-1185">Reference proteome</keyword>
<dbReference type="PANTHER" id="PTHR19303">
    <property type="entry name" value="TRANSPOSON"/>
    <property type="match status" value="1"/>
</dbReference>
<comment type="caution">
    <text evidence="9">The sequence shown here is derived from an EMBL/GenBank/DDBJ whole genome shotgun (WGS) entry which is preliminary data.</text>
</comment>
<protein>
    <recommendedName>
        <fullName evidence="11">Transposase</fullName>
    </recommendedName>
</protein>
<evidence type="ECO:0000259" key="8">
    <source>
        <dbReference type="Pfam" id="PF04218"/>
    </source>
</evidence>
<dbReference type="Proteomes" id="UP001292094">
    <property type="component" value="Unassembled WGS sequence"/>
</dbReference>
<dbReference type="InterPro" id="IPR004875">
    <property type="entry name" value="DDE_SF_endonuclease_dom"/>
</dbReference>
<dbReference type="Gene3D" id="1.10.10.60">
    <property type="entry name" value="Homeodomain-like"/>
    <property type="match status" value="1"/>
</dbReference>
<feature type="region of interest" description="Disordered" evidence="5">
    <location>
        <begin position="1"/>
        <end position="22"/>
    </location>
</feature>
<evidence type="ECO:0000256" key="4">
    <source>
        <dbReference type="ARBA" id="ARBA00023242"/>
    </source>
</evidence>